<dbReference type="AlphaFoldDB" id="A0A645FNM7"/>
<organism evidence="1">
    <name type="scientific">bioreactor metagenome</name>
    <dbReference type="NCBI Taxonomy" id="1076179"/>
    <lineage>
        <taxon>unclassified sequences</taxon>
        <taxon>metagenomes</taxon>
        <taxon>ecological metagenomes</taxon>
    </lineage>
</organism>
<protein>
    <submittedName>
        <fullName evidence="1">Uncharacterized protein</fullName>
    </submittedName>
</protein>
<dbReference type="EMBL" id="VSSQ01062937">
    <property type="protein sequence ID" value="MPN16038.1"/>
    <property type="molecule type" value="Genomic_DNA"/>
</dbReference>
<evidence type="ECO:0000313" key="1">
    <source>
        <dbReference type="EMBL" id="MPN16038.1"/>
    </source>
</evidence>
<accession>A0A645FNM7</accession>
<sequence length="125" mass="14228">MPVVAHKRGLARGPRRYVVSDNVLRGDAEHLRRVVVPEVALGHEGQLADVLQTSDVVRTHPCRFHFIVIEIVEFVKPHNECLQASVLRLPQVLYGLALRVRVPEHILIEAQLALPRIYFEQIFGK</sequence>
<reference evidence="1" key="1">
    <citation type="submission" date="2019-08" db="EMBL/GenBank/DDBJ databases">
        <authorList>
            <person name="Kucharzyk K."/>
            <person name="Murdoch R.W."/>
            <person name="Higgins S."/>
            <person name="Loffler F."/>
        </authorList>
    </citation>
    <scope>NUCLEOTIDE SEQUENCE</scope>
</reference>
<gene>
    <name evidence="1" type="ORF">SDC9_163376</name>
</gene>
<name>A0A645FNM7_9ZZZZ</name>
<proteinExistence type="predicted"/>
<comment type="caution">
    <text evidence="1">The sequence shown here is derived from an EMBL/GenBank/DDBJ whole genome shotgun (WGS) entry which is preliminary data.</text>
</comment>